<organism evidence="6 7">
    <name type="scientific">Anaerovibrio lipolyticus</name>
    <dbReference type="NCBI Taxonomy" id="82374"/>
    <lineage>
        <taxon>Bacteria</taxon>
        <taxon>Bacillati</taxon>
        <taxon>Bacillota</taxon>
        <taxon>Negativicutes</taxon>
        <taxon>Selenomonadales</taxon>
        <taxon>Selenomonadaceae</taxon>
        <taxon>Anaerovibrio</taxon>
    </lineage>
</organism>
<dbReference type="Gene3D" id="3.40.50.720">
    <property type="entry name" value="NAD(P)-binding Rossmann-like Domain"/>
    <property type="match status" value="1"/>
</dbReference>
<evidence type="ECO:0000256" key="3">
    <source>
        <dbReference type="ARBA" id="ARBA00023004"/>
    </source>
</evidence>
<keyword evidence="3" id="KW-0408">Iron</keyword>
<dbReference type="GO" id="GO:0046872">
    <property type="term" value="F:metal ion binding"/>
    <property type="evidence" value="ECO:0007669"/>
    <property type="project" value="UniProtKB-KW"/>
</dbReference>
<dbReference type="Gene3D" id="3.20.20.70">
    <property type="entry name" value="Aldolase class I"/>
    <property type="match status" value="1"/>
</dbReference>
<evidence type="ECO:0000259" key="5">
    <source>
        <dbReference type="Pfam" id="PF04055"/>
    </source>
</evidence>
<keyword evidence="7" id="KW-1185">Reference proteome</keyword>
<evidence type="ECO:0000256" key="1">
    <source>
        <dbReference type="ARBA" id="ARBA00022691"/>
    </source>
</evidence>
<dbReference type="GO" id="GO:0051536">
    <property type="term" value="F:iron-sulfur cluster binding"/>
    <property type="evidence" value="ECO:0007669"/>
    <property type="project" value="UniProtKB-KW"/>
</dbReference>
<dbReference type="SUPFAM" id="SSF53335">
    <property type="entry name" value="S-adenosyl-L-methionine-dependent methyltransferases"/>
    <property type="match status" value="1"/>
</dbReference>
<dbReference type="GO" id="GO:0003824">
    <property type="term" value="F:catalytic activity"/>
    <property type="evidence" value="ECO:0007669"/>
    <property type="project" value="InterPro"/>
</dbReference>
<feature type="domain" description="Radical SAM core" evidence="5">
    <location>
        <begin position="134"/>
        <end position="248"/>
    </location>
</feature>
<dbReference type="Pfam" id="PF04055">
    <property type="entry name" value="Radical_SAM"/>
    <property type="match status" value="1"/>
</dbReference>
<dbReference type="InterPro" id="IPR029063">
    <property type="entry name" value="SAM-dependent_MTases_sf"/>
</dbReference>
<dbReference type="EMBL" id="JSCE01000210">
    <property type="protein sequence ID" value="KHM51281.1"/>
    <property type="molecule type" value="Genomic_DNA"/>
</dbReference>
<keyword evidence="4" id="KW-0411">Iron-sulfur</keyword>
<dbReference type="InterPro" id="IPR013785">
    <property type="entry name" value="Aldolase_TIM"/>
</dbReference>
<comment type="caution">
    <text evidence="6">The sequence shown here is derived from an EMBL/GenBank/DDBJ whole genome shotgun (WGS) entry which is preliminary data.</text>
</comment>
<dbReference type="SUPFAM" id="SSF102114">
    <property type="entry name" value="Radical SAM enzymes"/>
    <property type="match status" value="1"/>
</dbReference>
<dbReference type="SFLD" id="SFLDS00029">
    <property type="entry name" value="Radical_SAM"/>
    <property type="match status" value="1"/>
</dbReference>
<dbReference type="InterPro" id="IPR058240">
    <property type="entry name" value="rSAM_sf"/>
</dbReference>
<keyword evidence="2" id="KW-0479">Metal-binding</keyword>
<proteinExistence type="predicted"/>
<reference evidence="6 7" key="1">
    <citation type="journal article" date="2013" name="PLoS ONE">
        <title>Identification and characterization of three novel lipases belonging to families II and V from Anaerovibrio lipolyticus 5ST.</title>
        <authorList>
            <person name="Prive F."/>
            <person name="Kaderbhai N.N."/>
            <person name="Girdwood S."/>
            <person name="Worgan H.J."/>
            <person name="Pinloche E."/>
            <person name="Scollan N.D."/>
            <person name="Huws S.A."/>
            <person name="Newbold C.J."/>
        </authorList>
    </citation>
    <scope>NUCLEOTIDE SEQUENCE [LARGE SCALE GENOMIC DNA]</scope>
    <source>
        <strain evidence="6 7">5S</strain>
    </source>
</reference>
<protein>
    <recommendedName>
        <fullName evidence="5">Radical SAM core domain-containing protein</fullName>
    </recommendedName>
</protein>
<dbReference type="RefSeq" id="WP_039210795.1">
    <property type="nucleotide sequence ID" value="NZ_JSCE01000210.1"/>
</dbReference>
<evidence type="ECO:0000313" key="7">
    <source>
        <dbReference type="Proteomes" id="UP000030993"/>
    </source>
</evidence>
<evidence type="ECO:0000313" key="6">
    <source>
        <dbReference type="EMBL" id="KHM51281.1"/>
    </source>
</evidence>
<sequence>MKWHNPGHEFDNVYKSMVEKEEFYFFGAGDYGKQFLPIMEKEINIKGYIDNNTDKQRTGYEGYTCYSLDQIDFFAGKTGIIITVSQMQRSSIVEQLKRAGYEKDMDFFIIEEFLSVYFVYKYDKVYFSSISFLPSTVCNLKCKACLNFNPFAKQFYVREWEQVKADIDLFFKCVDHIMLFHVSGGEPMLYKHIAKVIDYLDKNYGDRIDTLRTVTNGTVIPDDSTLEVLSNCSVEITVDDYREAVPKYNDKFDFLLKKLDEYSIRYYINYASEWIDLAPDRTDFSMASDEQMIKHFDNCCQSWQELRDGKLFSCNYDAYAAVAGINKEPDDEIFDLRTYSPDLKRNLVEFRLGYNVKGYTNFCRKCMGISEKNPYKVAPAEQI</sequence>
<accession>A0A0B2JXC7</accession>
<evidence type="ECO:0000256" key="2">
    <source>
        <dbReference type="ARBA" id="ARBA00022723"/>
    </source>
</evidence>
<dbReference type="STRING" id="82374.NZ47_11395"/>
<dbReference type="AlphaFoldDB" id="A0A0B2JXC7"/>
<gene>
    <name evidence="6" type="ORF">NZ47_11395</name>
</gene>
<name>A0A0B2JXC7_9FIRM</name>
<evidence type="ECO:0000256" key="4">
    <source>
        <dbReference type="ARBA" id="ARBA00023014"/>
    </source>
</evidence>
<dbReference type="Proteomes" id="UP000030993">
    <property type="component" value="Unassembled WGS sequence"/>
</dbReference>
<dbReference type="CDD" id="cd01335">
    <property type="entry name" value="Radical_SAM"/>
    <property type="match status" value="1"/>
</dbReference>
<dbReference type="InterPro" id="IPR007197">
    <property type="entry name" value="rSAM"/>
</dbReference>
<keyword evidence="1" id="KW-0949">S-adenosyl-L-methionine</keyword>